<feature type="transmembrane region" description="Helical" evidence="7">
    <location>
        <begin position="257"/>
        <end position="274"/>
    </location>
</feature>
<dbReference type="InterPro" id="IPR036259">
    <property type="entry name" value="MFS_trans_sf"/>
</dbReference>
<dbReference type="Proteomes" id="UP000239388">
    <property type="component" value="Unassembled WGS sequence"/>
</dbReference>
<evidence type="ECO:0000256" key="3">
    <source>
        <dbReference type="ARBA" id="ARBA00022448"/>
    </source>
</evidence>
<dbReference type="OrthoDB" id="9783757at2"/>
<protein>
    <submittedName>
        <fullName evidence="8">MFS transporter</fullName>
    </submittedName>
</protein>
<sequence length="546" mass="58539">MNEKSAPTEGEKKFLFWACFISLITTAFGFIIRAIIIDEWGTVFNLTETQKGEIFGVGLWPFAISIILFSLVIDRIGYKTAMYFAFACHALSVILTIVLPMYFDPYWSLYFGTFIVALGNGTVEAVVNPVVATLFPNEKTKWLNALHAGWPGGLVLGGIITIGMGPGGFLSGIFNGGASMAWQYKVALILIPTVIYGLMMLPCRFPINERVAAGVSYGDMLAEFGMGGAFIVGFLMFNELGRVATELLGKGGVDASAWMIYVVWGCIIAGTLGMGSITKFALGRPLFLFMLLIMVPLATTELGTDSWITSLMEPVMTQNGLAAGWIIVYTSLIMMILRFFAGPIVHKLSPLGLLAASSVIAIVGLVFLSKVESIALIFIAATIYGLGKTFFWPTMLGVVAEQSPRGGALTLNATGGVGMLGVGVVGAVFLGFFQDSAQVAALEDKPAILQQVEEQKKWVFGTYNAVNADAVKKLPAEDQEIVTKASETAKKDALFAVAIFPCIMLACYMLLIVYFAGQGGYKAEVLVGHDAEDEKFTGGLEGPADA</sequence>
<proteinExistence type="inferred from homology"/>
<dbReference type="PANTHER" id="PTHR23514">
    <property type="entry name" value="BYPASS OF STOP CODON PROTEIN 6"/>
    <property type="match status" value="1"/>
</dbReference>
<evidence type="ECO:0000256" key="5">
    <source>
        <dbReference type="ARBA" id="ARBA00022989"/>
    </source>
</evidence>
<dbReference type="GO" id="GO:0012505">
    <property type="term" value="C:endomembrane system"/>
    <property type="evidence" value="ECO:0007669"/>
    <property type="project" value="UniProtKB-SubCell"/>
</dbReference>
<comment type="similarity">
    <text evidence="2">Belongs to the major facilitator superfamily.</text>
</comment>
<keyword evidence="5 7" id="KW-1133">Transmembrane helix</keyword>
<evidence type="ECO:0000256" key="4">
    <source>
        <dbReference type="ARBA" id="ARBA00022692"/>
    </source>
</evidence>
<feature type="transmembrane region" description="Helical" evidence="7">
    <location>
        <begin position="320"/>
        <end position="341"/>
    </location>
</feature>
<feature type="transmembrane region" description="Helical" evidence="7">
    <location>
        <begin position="80"/>
        <end position="103"/>
    </location>
</feature>
<evidence type="ECO:0000256" key="1">
    <source>
        <dbReference type="ARBA" id="ARBA00004127"/>
    </source>
</evidence>
<feature type="transmembrane region" description="Helical" evidence="7">
    <location>
        <begin position="54"/>
        <end position="73"/>
    </location>
</feature>
<gene>
    <name evidence="8" type="ORF">C5Y98_00200</name>
</gene>
<dbReference type="Gene3D" id="1.20.1250.20">
    <property type="entry name" value="MFS general substrate transporter like domains"/>
    <property type="match status" value="2"/>
</dbReference>
<comment type="subcellular location">
    <subcellularLocation>
        <location evidence="1">Endomembrane system</location>
        <topology evidence="1">Multi-pass membrane protein</topology>
    </subcellularLocation>
</comment>
<dbReference type="GO" id="GO:0016020">
    <property type="term" value="C:membrane"/>
    <property type="evidence" value="ECO:0007669"/>
    <property type="project" value="TreeGrafter"/>
</dbReference>
<feature type="transmembrane region" description="Helical" evidence="7">
    <location>
        <begin position="374"/>
        <end position="399"/>
    </location>
</feature>
<evidence type="ECO:0000256" key="2">
    <source>
        <dbReference type="ARBA" id="ARBA00008335"/>
    </source>
</evidence>
<dbReference type="RefSeq" id="WP_105350412.1">
    <property type="nucleotide sequence ID" value="NZ_PUIB01000001.1"/>
</dbReference>
<name>A0A2S8GGH1_9BACT</name>
<dbReference type="AlphaFoldDB" id="A0A2S8GGH1"/>
<dbReference type="GO" id="GO:0022857">
    <property type="term" value="F:transmembrane transporter activity"/>
    <property type="evidence" value="ECO:0007669"/>
    <property type="project" value="InterPro"/>
</dbReference>
<evidence type="ECO:0000313" key="9">
    <source>
        <dbReference type="Proteomes" id="UP000239388"/>
    </source>
</evidence>
<evidence type="ECO:0000256" key="6">
    <source>
        <dbReference type="ARBA" id="ARBA00023136"/>
    </source>
</evidence>
<dbReference type="Pfam" id="PF07690">
    <property type="entry name" value="MFS_1"/>
    <property type="match status" value="1"/>
</dbReference>
<reference evidence="8 9" key="1">
    <citation type="submission" date="2018-02" db="EMBL/GenBank/DDBJ databases">
        <title>Comparative genomes isolates from brazilian mangrove.</title>
        <authorList>
            <person name="Araujo J.E."/>
            <person name="Taketani R.G."/>
            <person name="Silva M.C.P."/>
            <person name="Loureco M.V."/>
            <person name="Andreote F.D."/>
        </authorList>
    </citation>
    <scope>NUCLEOTIDE SEQUENCE [LARGE SCALE GENOMIC DNA]</scope>
    <source>
        <strain evidence="8 9">NAP PRIS-MGV</strain>
    </source>
</reference>
<feature type="transmembrane region" description="Helical" evidence="7">
    <location>
        <begin position="186"/>
        <end position="205"/>
    </location>
</feature>
<keyword evidence="6 7" id="KW-0472">Membrane</keyword>
<evidence type="ECO:0000256" key="7">
    <source>
        <dbReference type="SAM" id="Phobius"/>
    </source>
</evidence>
<feature type="transmembrane region" description="Helical" evidence="7">
    <location>
        <begin position="411"/>
        <end position="433"/>
    </location>
</feature>
<keyword evidence="3" id="KW-0813">Transport</keyword>
<dbReference type="EMBL" id="PUIB01000001">
    <property type="protein sequence ID" value="PQO43371.1"/>
    <property type="molecule type" value="Genomic_DNA"/>
</dbReference>
<dbReference type="SUPFAM" id="SSF103473">
    <property type="entry name" value="MFS general substrate transporter"/>
    <property type="match status" value="1"/>
</dbReference>
<comment type="caution">
    <text evidence="8">The sequence shown here is derived from an EMBL/GenBank/DDBJ whole genome shotgun (WGS) entry which is preliminary data.</text>
</comment>
<feature type="transmembrane region" description="Helical" evidence="7">
    <location>
        <begin position="286"/>
        <end position="308"/>
    </location>
</feature>
<feature type="transmembrane region" description="Helical" evidence="7">
    <location>
        <begin position="153"/>
        <end position="174"/>
    </location>
</feature>
<feature type="transmembrane region" description="Helical" evidence="7">
    <location>
        <begin position="14"/>
        <end position="34"/>
    </location>
</feature>
<accession>A0A2S8GGH1</accession>
<organism evidence="8 9">
    <name type="scientific">Blastopirellula marina</name>
    <dbReference type="NCBI Taxonomy" id="124"/>
    <lineage>
        <taxon>Bacteria</taxon>
        <taxon>Pseudomonadati</taxon>
        <taxon>Planctomycetota</taxon>
        <taxon>Planctomycetia</taxon>
        <taxon>Pirellulales</taxon>
        <taxon>Pirellulaceae</taxon>
        <taxon>Blastopirellula</taxon>
    </lineage>
</organism>
<feature type="transmembrane region" description="Helical" evidence="7">
    <location>
        <begin position="348"/>
        <end position="368"/>
    </location>
</feature>
<feature type="transmembrane region" description="Helical" evidence="7">
    <location>
        <begin position="217"/>
        <end position="237"/>
    </location>
</feature>
<keyword evidence="4 7" id="KW-0812">Transmembrane</keyword>
<dbReference type="InterPro" id="IPR051788">
    <property type="entry name" value="MFS_Transporter"/>
</dbReference>
<feature type="transmembrane region" description="Helical" evidence="7">
    <location>
        <begin position="109"/>
        <end position="132"/>
    </location>
</feature>
<dbReference type="PANTHER" id="PTHR23514:SF3">
    <property type="entry name" value="BYPASS OF STOP CODON PROTEIN 6"/>
    <property type="match status" value="1"/>
</dbReference>
<dbReference type="InterPro" id="IPR011701">
    <property type="entry name" value="MFS"/>
</dbReference>
<feature type="transmembrane region" description="Helical" evidence="7">
    <location>
        <begin position="493"/>
        <end position="516"/>
    </location>
</feature>
<evidence type="ECO:0000313" key="8">
    <source>
        <dbReference type="EMBL" id="PQO43371.1"/>
    </source>
</evidence>